<protein>
    <submittedName>
        <fullName evidence="2">Uncharacterized protein</fullName>
    </submittedName>
</protein>
<dbReference type="RefSeq" id="WP_159362233.1">
    <property type="nucleotide sequence ID" value="NZ_CP047394.1"/>
</dbReference>
<keyword evidence="1" id="KW-1133">Transmembrane helix</keyword>
<evidence type="ECO:0000313" key="2">
    <source>
        <dbReference type="EMBL" id="QHE62150.1"/>
    </source>
</evidence>
<keyword evidence="1" id="KW-0812">Transmembrane</keyword>
<name>A0A6I6UU65_9BACI</name>
<dbReference type="Proteomes" id="UP000465062">
    <property type="component" value="Chromosome"/>
</dbReference>
<dbReference type="EMBL" id="CP047394">
    <property type="protein sequence ID" value="QHE62150.1"/>
    <property type="molecule type" value="Genomic_DNA"/>
</dbReference>
<reference evidence="2 3" key="1">
    <citation type="submission" date="2019-06" db="EMBL/GenBank/DDBJ databases">
        <title>An operon consisting of a P-type ATPase gene and a transcriptional regular gene given the different cadmium resistance in Bacillus vietamensis 151-6 and Bacillus marisflavi 151-25.</title>
        <authorList>
            <person name="Yu X."/>
        </authorList>
    </citation>
    <scope>NUCLEOTIDE SEQUENCE [LARGE SCALE GENOMIC DNA]</scope>
    <source>
        <strain evidence="2 3">151-6</strain>
    </source>
</reference>
<proteinExistence type="predicted"/>
<sequence length="108" mass="12041">MYRNTKGFSLPETLVAFSCVLMICGLFIPFLIHYASGLQKLQREVEALKFLREGVEEAIVTHEFVDHSRIYKGVRYELIWGIGGSGEACVRYDENAGAIHEVCVGADG</sequence>
<dbReference type="AlphaFoldDB" id="A0A6I6UU65"/>
<feature type="transmembrane region" description="Helical" evidence="1">
    <location>
        <begin position="14"/>
        <end position="34"/>
    </location>
</feature>
<evidence type="ECO:0000313" key="3">
    <source>
        <dbReference type="Proteomes" id="UP000465062"/>
    </source>
</evidence>
<keyword evidence="1" id="KW-0472">Membrane</keyword>
<organism evidence="2 3">
    <name type="scientific">Rossellomorea vietnamensis</name>
    <dbReference type="NCBI Taxonomy" id="218284"/>
    <lineage>
        <taxon>Bacteria</taxon>
        <taxon>Bacillati</taxon>
        <taxon>Bacillota</taxon>
        <taxon>Bacilli</taxon>
        <taxon>Bacillales</taxon>
        <taxon>Bacillaceae</taxon>
        <taxon>Rossellomorea</taxon>
    </lineage>
</organism>
<dbReference type="KEGG" id="bvq:FHE72_14840"/>
<gene>
    <name evidence="2" type="ORF">FHE72_14840</name>
</gene>
<evidence type="ECO:0000256" key="1">
    <source>
        <dbReference type="SAM" id="Phobius"/>
    </source>
</evidence>
<accession>A0A6I6UU65</accession>